<dbReference type="Proteomes" id="UP000314294">
    <property type="component" value="Unassembled WGS sequence"/>
</dbReference>
<name>A0A4Z2FQ25_9TELE</name>
<accession>A0A4Z2FQ25</accession>
<reference evidence="2 3" key="1">
    <citation type="submission" date="2019-03" db="EMBL/GenBank/DDBJ databases">
        <title>First draft genome of Liparis tanakae, snailfish: a comprehensive survey of snailfish specific genes.</title>
        <authorList>
            <person name="Kim W."/>
            <person name="Song I."/>
            <person name="Jeong J.-H."/>
            <person name="Kim D."/>
            <person name="Kim S."/>
            <person name="Ryu S."/>
            <person name="Song J.Y."/>
            <person name="Lee S.K."/>
        </authorList>
    </citation>
    <scope>NUCLEOTIDE SEQUENCE [LARGE SCALE GENOMIC DNA]</scope>
    <source>
        <tissue evidence="2">Muscle</tissue>
    </source>
</reference>
<feature type="region of interest" description="Disordered" evidence="1">
    <location>
        <begin position="240"/>
        <end position="262"/>
    </location>
</feature>
<dbReference type="EMBL" id="SRLO01000996">
    <property type="protein sequence ID" value="TNN43015.1"/>
    <property type="molecule type" value="Genomic_DNA"/>
</dbReference>
<feature type="compositionally biased region" description="Basic residues" evidence="1">
    <location>
        <begin position="281"/>
        <end position="291"/>
    </location>
</feature>
<feature type="region of interest" description="Disordered" evidence="1">
    <location>
        <begin position="281"/>
        <end position="300"/>
    </location>
</feature>
<keyword evidence="3" id="KW-1185">Reference proteome</keyword>
<evidence type="ECO:0000313" key="3">
    <source>
        <dbReference type="Proteomes" id="UP000314294"/>
    </source>
</evidence>
<dbReference type="AlphaFoldDB" id="A0A4Z2FQ25"/>
<feature type="region of interest" description="Disordered" evidence="1">
    <location>
        <begin position="170"/>
        <end position="218"/>
    </location>
</feature>
<evidence type="ECO:0000256" key="1">
    <source>
        <dbReference type="SAM" id="MobiDB-lite"/>
    </source>
</evidence>
<evidence type="ECO:0000313" key="2">
    <source>
        <dbReference type="EMBL" id="TNN43015.1"/>
    </source>
</evidence>
<proteinExistence type="predicted"/>
<dbReference type="OrthoDB" id="10650595at2759"/>
<protein>
    <submittedName>
        <fullName evidence="2">Uncharacterized protein</fullName>
    </submittedName>
</protein>
<gene>
    <name evidence="2" type="ORF">EYF80_046786</name>
</gene>
<sequence length="436" mass="48845">MGPVELRMMSGCPPKTQNTVPARAVPRKLSITPLENRDEQEVRRVKQEVRLVSRRVDLVVVGGVPQQTPEGDGVGDAAQVDEEHGRDALDVEPVVDVAAEPRNLPLDVEPQAASEPEEPAVVRELQLHGLLSELVRSRELLVFSPGAGRAVHLTELVQVQHRLPVETRDNEAHAGFTGRRSQRSPGRDPNVHREEIPTFTGRRSQRSPGGDPNVHREEIPTFNREEIPTFNREEIPTFTGRRSQRLTGRRSQRLPGGDPNVYREEIPMFNREEIPTFTGRRSQRLTGRRSQRLPGRDPNIHREEIPMFTRRRSQRLPGGDPNVHQEEIPTPVPTTLTTLPALSVPHFRRCNLLGGLDADLGVPLARRQHDDLVQELVHAGDQILAVPGLVGDIAEELVERKRSRSRRRDGSADLVVGFGFPVRAEQDEEEPAEDEG</sequence>
<feature type="region of interest" description="Disordered" evidence="1">
    <location>
        <begin position="312"/>
        <end position="334"/>
    </location>
</feature>
<feature type="compositionally biased region" description="Basic and acidic residues" evidence="1">
    <location>
        <begin position="185"/>
        <end position="196"/>
    </location>
</feature>
<comment type="caution">
    <text evidence="2">The sequence shown here is derived from an EMBL/GenBank/DDBJ whole genome shotgun (WGS) entry which is preliminary data.</text>
</comment>
<organism evidence="2 3">
    <name type="scientific">Liparis tanakae</name>
    <name type="common">Tanaka's snailfish</name>
    <dbReference type="NCBI Taxonomy" id="230148"/>
    <lineage>
        <taxon>Eukaryota</taxon>
        <taxon>Metazoa</taxon>
        <taxon>Chordata</taxon>
        <taxon>Craniata</taxon>
        <taxon>Vertebrata</taxon>
        <taxon>Euteleostomi</taxon>
        <taxon>Actinopterygii</taxon>
        <taxon>Neopterygii</taxon>
        <taxon>Teleostei</taxon>
        <taxon>Neoteleostei</taxon>
        <taxon>Acanthomorphata</taxon>
        <taxon>Eupercaria</taxon>
        <taxon>Perciformes</taxon>
        <taxon>Cottioidei</taxon>
        <taxon>Cottales</taxon>
        <taxon>Liparidae</taxon>
        <taxon>Liparis</taxon>
    </lineage>
</organism>
<feature type="compositionally biased region" description="Basic residues" evidence="1">
    <location>
        <begin position="242"/>
        <end position="252"/>
    </location>
</feature>